<dbReference type="Proteomes" id="UP000231602">
    <property type="component" value="Unassembled WGS sequence"/>
</dbReference>
<dbReference type="Pfam" id="PF01553">
    <property type="entry name" value="Acyltransferase"/>
    <property type="match status" value="1"/>
</dbReference>
<dbReference type="Gene3D" id="3.40.50.150">
    <property type="entry name" value="Vaccinia Virus protein VP39"/>
    <property type="match status" value="1"/>
</dbReference>
<sequence length="452" mass="52741">MIVWLLHFLTWPISFLIFKFFNRFNVVGKENIKGLKNPVIFLSNHESYYDPFLLETGLSWFSSLYPVYYLANLRNFKKKTSIFFSRLYGAFSGGIEYGPDESIKIPLEILKSGKNLGIFPEWCYKTEIELERLEKLIVILAIKTGRPIVPVFIYGIFDGGISWKKILSKKREIKVVYGKPFILKDIKDIDRGVEIIRKALLETKFSLIEYFHEQERKFWNNYAKFYHYLERSNSYKDLINDFSDELPDKISGKWVDLGSGSGAITELLNKKNDFKNTQITATDFDSVMLNYLTKRFSNNNNINIKNVDIAHSLDFADNYLDGVTANLVLPYVIHHEGEIGKKAFKKLLKEIFRTIKPGGYFIWSSPKNNVNFLWVFIASWRNILDYKNLNHAYYGPAILGQALKIQYKGKRDIYHFLNTKNLYNILSEIGFREIKLKRSMAGQVNIISCKKL</sequence>
<dbReference type="PANTHER" id="PTHR10434">
    <property type="entry name" value="1-ACYL-SN-GLYCEROL-3-PHOSPHATE ACYLTRANSFERASE"/>
    <property type="match status" value="1"/>
</dbReference>
<dbReference type="SUPFAM" id="SSF53335">
    <property type="entry name" value="S-adenosyl-L-methionine-dependent methyltransferases"/>
    <property type="match status" value="1"/>
</dbReference>
<comment type="caution">
    <text evidence="4">The sequence shown here is derived from an EMBL/GenBank/DDBJ whole genome shotgun (WGS) entry which is preliminary data.</text>
</comment>
<dbReference type="SMART" id="SM00563">
    <property type="entry name" value="PlsC"/>
    <property type="match status" value="1"/>
</dbReference>
<dbReference type="InterPro" id="IPR013216">
    <property type="entry name" value="Methyltransf_11"/>
</dbReference>
<feature type="domain" description="Phospholipid/glycerol acyltransferase" evidence="3">
    <location>
        <begin position="39"/>
        <end position="156"/>
    </location>
</feature>
<reference evidence="4 5" key="1">
    <citation type="submission" date="2017-09" db="EMBL/GenBank/DDBJ databases">
        <title>Depth-based differentiation of microbial function through sediment-hosted aquifers and enrichment of novel symbionts in the deep terrestrial subsurface.</title>
        <authorList>
            <person name="Probst A.J."/>
            <person name="Ladd B."/>
            <person name="Jarett J.K."/>
            <person name="Geller-Mcgrath D.E."/>
            <person name="Sieber C.M."/>
            <person name="Emerson J.B."/>
            <person name="Anantharaman K."/>
            <person name="Thomas B.C."/>
            <person name="Malmstrom R."/>
            <person name="Stieglmeier M."/>
            <person name="Klingl A."/>
            <person name="Woyke T."/>
            <person name="Ryan C.M."/>
            <person name="Banfield J.F."/>
        </authorList>
    </citation>
    <scope>NUCLEOTIDE SEQUENCE [LARGE SCALE GENOMIC DNA]</scope>
    <source>
        <strain evidence="4">CG10_big_fil_rev_8_21_14_0_10_31_9</strain>
    </source>
</reference>
<evidence type="ECO:0000256" key="2">
    <source>
        <dbReference type="ARBA" id="ARBA00023315"/>
    </source>
</evidence>
<keyword evidence="1" id="KW-0808">Transferase</keyword>
<dbReference type="Pfam" id="PF08241">
    <property type="entry name" value="Methyltransf_11"/>
    <property type="match status" value="1"/>
</dbReference>
<dbReference type="CDD" id="cd02440">
    <property type="entry name" value="AdoMet_MTases"/>
    <property type="match status" value="1"/>
</dbReference>
<dbReference type="GO" id="GO:0003841">
    <property type="term" value="F:1-acylglycerol-3-phosphate O-acyltransferase activity"/>
    <property type="evidence" value="ECO:0007669"/>
    <property type="project" value="TreeGrafter"/>
</dbReference>
<keyword evidence="2" id="KW-0012">Acyltransferase</keyword>
<name>A0A2H0RCJ5_9BACT</name>
<evidence type="ECO:0000313" key="5">
    <source>
        <dbReference type="Proteomes" id="UP000231602"/>
    </source>
</evidence>
<dbReference type="CDD" id="cd07989">
    <property type="entry name" value="LPLAT_AGPAT-like"/>
    <property type="match status" value="1"/>
</dbReference>
<dbReference type="InterPro" id="IPR029063">
    <property type="entry name" value="SAM-dependent_MTases_sf"/>
</dbReference>
<evidence type="ECO:0000256" key="1">
    <source>
        <dbReference type="ARBA" id="ARBA00022679"/>
    </source>
</evidence>
<dbReference type="InterPro" id="IPR002123">
    <property type="entry name" value="Plipid/glycerol_acylTrfase"/>
</dbReference>
<dbReference type="AlphaFoldDB" id="A0A2H0RCJ5"/>
<gene>
    <name evidence="4" type="ORF">COV23_00715</name>
</gene>
<dbReference type="PANTHER" id="PTHR10434:SF11">
    <property type="entry name" value="1-ACYL-SN-GLYCEROL-3-PHOSPHATE ACYLTRANSFERASE"/>
    <property type="match status" value="1"/>
</dbReference>
<proteinExistence type="predicted"/>
<evidence type="ECO:0000259" key="3">
    <source>
        <dbReference type="SMART" id="SM00563"/>
    </source>
</evidence>
<dbReference type="GO" id="GO:0006654">
    <property type="term" value="P:phosphatidic acid biosynthetic process"/>
    <property type="evidence" value="ECO:0007669"/>
    <property type="project" value="TreeGrafter"/>
</dbReference>
<dbReference type="EMBL" id="PCXV01000012">
    <property type="protein sequence ID" value="PIR44272.1"/>
    <property type="molecule type" value="Genomic_DNA"/>
</dbReference>
<dbReference type="GO" id="GO:0008757">
    <property type="term" value="F:S-adenosylmethionine-dependent methyltransferase activity"/>
    <property type="evidence" value="ECO:0007669"/>
    <property type="project" value="InterPro"/>
</dbReference>
<organism evidence="4 5">
    <name type="scientific">Candidatus Wolfebacteria bacterium CG10_big_fil_rev_8_21_14_0_10_31_9</name>
    <dbReference type="NCBI Taxonomy" id="1975070"/>
    <lineage>
        <taxon>Bacteria</taxon>
        <taxon>Candidatus Wolfeibacteriota</taxon>
    </lineage>
</organism>
<accession>A0A2H0RCJ5</accession>
<protein>
    <recommendedName>
        <fullName evidence="3">Phospholipid/glycerol acyltransferase domain-containing protein</fullName>
    </recommendedName>
</protein>
<dbReference type="SUPFAM" id="SSF69593">
    <property type="entry name" value="Glycerol-3-phosphate (1)-acyltransferase"/>
    <property type="match status" value="1"/>
</dbReference>
<evidence type="ECO:0000313" key="4">
    <source>
        <dbReference type="EMBL" id="PIR44272.1"/>
    </source>
</evidence>